<dbReference type="InterPro" id="IPR058979">
    <property type="entry name" value="LysC-like"/>
</dbReference>
<dbReference type="EMBL" id="BK015116">
    <property type="protein sequence ID" value="DAD91610.1"/>
    <property type="molecule type" value="Genomic_DNA"/>
</dbReference>
<accession>A0A8S5NBH8</accession>
<protein>
    <submittedName>
        <fullName evidence="1">Uncharacterized protein</fullName>
    </submittedName>
</protein>
<organism evidence="1">
    <name type="scientific">Myoviridae sp. ctT3B27</name>
    <dbReference type="NCBI Taxonomy" id="2826655"/>
    <lineage>
        <taxon>Viruses</taxon>
        <taxon>Duplodnaviria</taxon>
        <taxon>Heunggongvirae</taxon>
        <taxon>Uroviricota</taxon>
        <taxon>Caudoviricetes</taxon>
    </lineage>
</organism>
<sequence>MESSPASNGDLLAAKEQAEGDWAVCAAKVDMIVDCQEQQHE</sequence>
<proteinExistence type="predicted"/>
<reference evidence="1" key="1">
    <citation type="journal article" date="2021" name="Proc. Natl. Acad. Sci. U.S.A.">
        <title>A Catalog of Tens of Thousands of Viruses from Human Metagenomes Reveals Hidden Associations with Chronic Diseases.</title>
        <authorList>
            <person name="Tisza M.J."/>
            <person name="Buck C.B."/>
        </authorList>
    </citation>
    <scope>NUCLEOTIDE SEQUENCE</scope>
    <source>
        <strain evidence="1">CtT3B27</strain>
    </source>
</reference>
<dbReference type="NCBIfam" id="NF038368">
    <property type="entry name" value="P2_Rz1"/>
    <property type="match status" value="1"/>
</dbReference>
<evidence type="ECO:0000313" key="1">
    <source>
        <dbReference type="EMBL" id="DAD91610.1"/>
    </source>
</evidence>
<name>A0A8S5NBH8_9CAUD</name>
<dbReference type="InterPro" id="IPR047737">
    <property type="entry name" value="LysC"/>
</dbReference>
<dbReference type="Pfam" id="PF23793">
    <property type="entry name" value="LysC"/>
    <property type="match status" value="1"/>
</dbReference>